<dbReference type="Proteomes" id="UP000293347">
    <property type="component" value="Unassembled WGS sequence"/>
</dbReference>
<dbReference type="InterPro" id="IPR051923">
    <property type="entry name" value="Glycosyl_Hydrolase_39"/>
</dbReference>
<dbReference type="AlphaFoldDB" id="A0A4R0NTD6"/>
<proteinExistence type="predicted"/>
<dbReference type="SUPFAM" id="SSF51445">
    <property type="entry name" value="(Trans)glycosidases"/>
    <property type="match status" value="1"/>
</dbReference>
<dbReference type="OrthoDB" id="177731at2"/>
<accession>A0A4R0NTD6</accession>
<evidence type="ECO:0000313" key="2">
    <source>
        <dbReference type="Proteomes" id="UP000293347"/>
    </source>
</evidence>
<protein>
    <submittedName>
        <fullName evidence="1">Uncharacterized protein</fullName>
    </submittedName>
</protein>
<gene>
    <name evidence="1" type="ORF">EZ437_05460</name>
</gene>
<name>A0A4R0NTD6_9SPHI</name>
<dbReference type="RefSeq" id="WP_131594021.1">
    <property type="nucleotide sequence ID" value="NZ_SJSL01000001.1"/>
</dbReference>
<evidence type="ECO:0000313" key="1">
    <source>
        <dbReference type="EMBL" id="TCD03419.1"/>
    </source>
</evidence>
<reference evidence="1 2" key="1">
    <citation type="submission" date="2019-02" db="EMBL/GenBank/DDBJ databases">
        <title>Pedobacter sp. RP-1-14 sp. nov., isolated from Arctic soil.</title>
        <authorList>
            <person name="Dahal R.H."/>
        </authorList>
    </citation>
    <scope>NUCLEOTIDE SEQUENCE [LARGE SCALE GENOMIC DNA]</scope>
    <source>
        <strain evidence="1 2">RP-1-14</strain>
    </source>
</reference>
<sequence>MLKLNLLKTLLSAACIWIPCISINGQSITSKMHPTEKIPLKHAFGVNAFEWDFENEKDPSKIDQDRLNGMKSFTAIRHYMDWEKLEQEEGRYSFNPTLSGGWNYDALYEACKSNGIDVLACLKTIPKWMVSTYPADSGADQDNVPVKSGKDFSDPNSYIEQAKVAFQYTARYGSNTNIDIVLLSVDNRPRWANDQVNTVKKGLGLIRYIECDNERDKWWKGAKAYQSGSHYAANMSAFYDGHKNTMGPGAGVKNADPSMIVVMGGLAKPDTAYVIEMVKWCQENRGYRADGSVNLCWDVINYHLYSDDDESTQGVKATRGMAPEKSAADSIANNFMKMAREHAGGIPVWMTETGYDVDQRSPLRAIPIGNKTALETQADWILRSSLLYLRHGVSRVFLYQTYDENMESGGRFSSSGLLNKDRSRKPAADYIFQANKLMGNYTYKSALSKAPLVDIYELEGKLAYVLVKPSEDGSSVKYTLELKNVRQAKVYHPEIGKDEMSMKVLKVVNGKLPLTVTETPLFVLPVN</sequence>
<dbReference type="EMBL" id="SJSL01000001">
    <property type="protein sequence ID" value="TCD03419.1"/>
    <property type="molecule type" value="Genomic_DNA"/>
</dbReference>
<dbReference type="PANTHER" id="PTHR12631">
    <property type="entry name" value="ALPHA-L-IDURONIDASE"/>
    <property type="match status" value="1"/>
</dbReference>
<organism evidence="1 2">
    <name type="scientific">Pedobacter psychroterrae</name>
    <dbReference type="NCBI Taxonomy" id="2530453"/>
    <lineage>
        <taxon>Bacteria</taxon>
        <taxon>Pseudomonadati</taxon>
        <taxon>Bacteroidota</taxon>
        <taxon>Sphingobacteriia</taxon>
        <taxon>Sphingobacteriales</taxon>
        <taxon>Sphingobacteriaceae</taxon>
        <taxon>Pedobacter</taxon>
    </lineage>
</organism>
<dbReference type="Gene3D" id="3.20.20.80">
    <property type="entry name" value="Glycosidases"/>
    <property type="match status" value="1"/>
</dbReference>
<dbReference type="GO" id="GO:0004553">
    <property type="term" value="F:hydrolase activity, hydrolyzing O-glycosyl compounds"/>
    <property type="evidence" value="ECO:0007669"/>
    <property type="project" value="TreeGrafter"/>
</dbReference>
<comment type="caution">
    <text evidence="1">The sequence shown here is derived from an EMBL/GenBank/DDBJ whole genome shotgun (WGS) entry which is preliminary data.</text>
</comment>
<dbReference type="PANTHER" id="PTHR12631:SF10">
    <property type="entry name" value="BETA-XYLOSIDASE-LIKE PROTEIN-RELATED"/>
    <property type="match status" value="1"/>
</dbReference>
<keyword evidence="2" id="KW-1185">Reference proteome</keyword>
<dbReference type="InterPro" id="IPR017853">
    <property type="entry name" value="GH"/>
</dbReference>